<evidence type="ECO:0000259" key="4">
    <source>
        <dbReference type="PROSITE" id="PS50893"/>
    </source>
</evidence>
<dbReference type="Pfam" id="PF00005">
    <property type="entry name" value="ABC_tran"/>
    <property type="match status" value="1"/>
</dbReference>
<evidence type="ECO:0000313" key="5">
    <source>
        <dbReference type="EMBL" id="SFS30488.1"/>
    </source>
</evidence>
<name>A0A1I6NRB7_9RHOB</name>
<reference evidence="6" key="1">
    <citation type="submission" date="2016-10" db="EMBL/GenBank/DDBJ databases">
        <authorList>
            <person name="Varghese N."/>
            <person name="Submissions S."/>
        </authorList>
    </citation>
    <scope>NUCLEOTIDE SEQUENCE [LARGE SCALE GENOMIC DNA]</scope>
    <source>
        <strain evidence="6">DSM 26894</strain>
    </source>
</reference>
<dbReference type="PANTHER" id="PTHR45772">
    <property type="entry name" value="CONSERVED COMPONENT OF ABC TRANSPORTER FOR NATURAL AMINO ACIDS-RELATED"/>
    <property type="match status" value="1"/>
</dbReference>
<dbReference type="SUPFAM" id="SSF52540">
    <property type="entry name" value="P-loop containing nucleoside triphosphate hydrolases"/>
    <property type="match status" value="1"/>
</dbReference>
<dbReference type="EMBL" id="FOZW01000001">
    <property type="protein sequence ID" value="SFS30488.1"/>
    <property type="molecule type" value="Genomic_DNA"/>
</dbReference>
<keyword evidence="6" id="KW-1185">Reference proteome</keyword>
<dbReference type="FunFam" id="3.40.50.300:FF:000421">
    <property type="entry name" value="Branched-chain amino acid ABC transporter ATP-binding protein"/>
    <property type="match status" value="1"/>
</dbReference>
<accession>A0A1I6NRB7</accession>
<dbReference type="InterPro" id="IPR003593">
    <property type="entry name" value="AAA+_ATPase"/>
</dbReference>
<gene>
    <name evidence="5" type="ORF">SAMN04488050_1013</name>
</gene>
<keyword evidence="2" id="KW-0547">Nucleotide-binding</keyword>
<dbReference type="STRING" id="311180.SAMN04488050_1013"/>
<evidence type="ECO:0000256" key="2">
    <source>
        <dbReference type="ARBA" id="ARBA00022741"/>
    </source>
</evidence>
<dbReference type="GO" id="GO:0005524">
    <property type="term" value="F:ATP binding"/>
    <property type="evidence" value="ECO:0007669"/>
    <property type="project" value="UniProtKB-KW"/>
</dbReference>
<dbReference type="Proteomes" id="UP000199392">
    <property type="component" value="Unassembled WGS sequence"/>
</dbReference>
<dbReference type="InterPro" id="IPR027417">
    <property type="entry name" value="P-loop_NTPase"/>
</dbReference>
<evidence type="ECO:0000256" key="3">
    <source>
        <dbReference type="ARBA" id="ARBA00022840"/>
    </source>
</evidence>
<dbReference type="InterPro" id="IPR051120">
    <property type="entry name" value="ABC_AA/LPS_Transport"/>
</dbReference>
<dbReference type="PROSITE" id="PS50893">
    <property type="entry name" value="ABC_TRANSPORTER_2"/>
    <property type="match status" value="1"/>
</dbReference>
<dbReference type="Gene3D" id="3.40.50.300">
    <property type="entry name" value="P-loop containing nucleotide triphosphate hydrolases"/>
    <property type="match status" value="1"/>
</dbReference>
<evidence type="ECO:0000256" key="1">
    <source>
        <dbReference type="ARBA" id="ARBA00022448"/>
    </source>
</evidence>
<organism evidence="5 6">
    <name type="scientific">Alloyangia pacifica</name>
    <dbReference type="NCBI Taxonomy" id="311180"/>
    <lineage>
        <taxon>Bacteria</taxon>
        <taxon>Pseudomonadati</taxon>
        <taxon>Pseudomonadota</taxon>
        <taxon>Alphaproteobacteria</taxon>
        <taxon>Rhodobacterales</taxon>
        <taxon>Roseobacteraceae</taxon>
        <taxon>Alloyangia</taxon>
    </lineage>
</organism>
<dbReference type="CDD" id="cd03219">
    <property type="entry name" value="ABC_Mj1267_LivG_branched"/>
    <property type="match status" value="1"/>
</dbReference>
<dbReference type="GO" id="GO:0005886">
    <property type="term" value="C:plasma membrane"/>
    <property type="evidence" value="ECO:0007669"/>
    <property type="project" value="TreeGrafter"/>
</dbReference>
<dbReference type="InterPro" id="IPR003439">
    <property type="entry name" value="ABC_transporter-like_ATP-bd"/>
</dbReference>
<dbReference type="PANTHER" id="PTHR45772:SF8">
    <property type="entry name" value="HIGH-AFFINITY BRANCHED-CHAIN AMINO ACID TRANSPORT ATP-BINDING PROTEIN"/>
    <property type="match status" value="1"/>
</dbReference>
<sequence length="260" mass="28880">MNLRNEEAQMGILEVKDVNKRFGGLKALSEVNLSVAENTVHAIIGPNGAGKSTLLNCLVGKLIPDTGSVLFDGQSVLGRKPFEINQMGISRVFQTPEIFGDLTVMENMMIPLFARRDGAYRLHAFRSVESEGELRSRAEAMLEDVKMLDKRHMHSASMSRGDKRRLEMAMCLVQDPRLLLLDEPTAGMARADTNNTIDLLKEIKEKRDITMAIIEHDMHVVFSLADRITVLAQGTPLVEDSPENIKGHPKVREAYLGEAA</sequence>
<dbReference type="SMART" id="SM00382">
    <property type="entry name" value="AAA"/>
    <property type="match status" value="1"/>
</dbReference>
<evidence type="ECO:0000313" key="6">
    <source>
        <dbReference type="Proteomes" id="UP000199392"/>
    </source>
</evidence>
<dbReference type="GO" id="GO:0016887">
    <property type="term" value="F:ATP hydrolysis activity"/>
    <property type="evidence" value="ECO:0007669"/>
    <property type="project" value="InterPro"/>
</dbReference>
<dbReference type="AlphaFoldDB" id="A0A1I6NRB7"/>
<feature type="domain" description="ABC transporter" evidence="4">
    <location>
        <begin position="13"/>
        <end position="258"/>
    </location>
</feature>
<proteinExistence type="predicted"/>
<protein>
    <submittedName>
        <fullName evidence="5">Amino acid/amide ABC transporter ATP-binding protein 1, HAAT family (TC 3.A.1.4.-)</fullName>
    </submittedName>
</protein>
<keyword evidence="3 5" id="KW-0067">ATP-binding</keyword>
<keyword evidence="1" id="KW-0813">Transport</keyword>